<feature type="region of interest" description="Disordered" evidence="1">
    <location>
        <begin position="796"/>
        <end position="825"/>
    </location>
</feature>
<protein>
    <recommendedName>
        <fullName evidence="4">Helicase C-terminal domain-containing protein</fullName>
    </recommendedName>
</protein>
<feature type="region of interest" description="Disordered" evidence="1">
    <location>
        <begin position="144"/>
        <end position="172"/>
    </location>
</feature>
<evidence type="ECO:0000256" key="1">
    <source>
        <dbReference type="SAM" id="MobiDB-lite"/>
    </source>
</evidence>
<dbReference type="Proteomes" id="UP001148614">
    <property type="component" value="Unassembled WGS sequence"/>
</dbReference>
<proteinExistence type="predicted"/>
<feature type="compositionally biased region" description="Basic and acidic residues" evidence="1">
    <location>
        <begin position="797"/>
        <end position="808"/>
    </location>
</feature>
<dbReference type="Gene3D" id="3.40.50.300">
    <property type="entry name" value="P-loop containing nucleotide triphosphate hydrolases"/>
    <property type="match status" value="1"/>
</dbReference>
<evidence type="ECO:0000313" key="3">
    <source>
        <dbReference type="Proteomes" id="UP001148614"/>
    </source>
</evidence>
<comment type="caution">
    <text evidence="2">The sequence shown here is derived from an EMBL/GenBank/DDBJ whole genome shotgun (WGS) entry which is preliminary data.</text>
</comment>
<dbReference type="InterPro" id="IPR027417">
    <property type="entry name" value="P-loop_NTPase"/>
</dbReference>
<evidence type="ECO:0008006" key="4">
    <source>
        <dbReference type="Google" id="ProtNLM"/>
    </source>
</evidence>
<sequence>MDQQAARWRLNVLKSTKEPDTFPMLLKNKNNKPRLIQPTKDTEESNETLTSELESGQAGLGVNKQRSQPNVYRVHYKEPIVILDNEPEVNSKGLAMSGPIGLQVESSRSTGNLAAYHGLVTGFSTEKADSSALVSSLNLEPNTATCQNNGLNSIKRKGPEDQGQPRAKRPKPIEVIELSNDDENKVSTQELGPVSNISGNNGSHELYVEFGGQHANRHITEDDWARSELLYPTECTCIKSGDTYKIATRMPSLPTICVVPPTAMRFWAAKFCKILDITHKVATHLRLSVRHNDYTKDQQLYHEQDHVQLTAEAAVRQLDDDDGEGQLLVGGRPTLSNWLVLVSWHSATKLYAMYDNMSSRASNENKNIYNGTLDSPTNPFRFLRSLRETSVNEPIAFTVSASIPLSGPIQMANIVDHVLRSRYLQGQKERIRGVNNAQSLKVAQTNYKYLLDNLNRGTDEKTKTKLQDRQETLDKLEKELRGPEPTQRSIEAGLFGSGKNNNVAARMNRTSKKAWIRLIRAGVYPFLAHLLDTSVFEDDDLHHEAVNQLGVAACKAYFTEGRDEMYVDDMLSYRSWAPTADDPGPRDGMNIRHMIVLTQLPSSAFITYMLLAHAYRGNVKVVLFNAATKNDANASDNGYGRNQILDDLNSPCNQLSPNKIIISTYRICEVVLNLQRANYCIIMEPAGSTEAERQAAARVNRRGQESRPVTAMLYNEHNFAESLRLSWRANHDKILKNIVEITQHPILGPTVRTLEICTDHFHQSPNSYFHTTQHEGEIILAIQEDRYLPAVIIDRYPPGEKEGQSPREEEQEADEGSPSLQDTHTAPVDKVAYKSLWEEQKQIIIPGLTQAYITQALIALTNAEAVVISNIHRPWGALVHSRQTGRPPTNTVEDFEAVPFIGRILHIALTAIATSGAALRSLAVTVGLSGETITPDILRLSEAHLQYHKSLPPNLTELTLNISAEGKGSAEDR</sequence>
<reference evidence="2" key="1">
    <citation type="submission" date="2022-07" db="EMBL/GenBank/DDBJ databases">
        <title>Genome Sequence of Xylaria arbuscula.</title>
        <authorList>
            <person name="Buettner E."/>
        </authorList>
    </citation>
    <scope>NUCLEOTIDE SEQUENCE</scope>
    <source>
        <strain evidence="2">VT107</strain>
    </source>
</reference>
<accession>A0A9W8NA46</accession>
<dbReference type="SUPFAM" id="SSF52540">
    <property type="entry name" value="P-loop containing nucleoside triphosphate hydrolases"/>
    <property type="match status" value="1"/>
</dbReference>
<dbReference type="EMBL" id="JANPWZ010001570">
    <property type="protein sequence ID" value="KAJ3564803.1"/>
    <property type="molecule type" value="Genomic_DNA"/>
</dbReference>
<dbReference type="AlphaFoldDB" id="A0A9W8NA46"/>
<name>A0A9W8NA46_9PEZI</name>
<gene>
    <name evidence="2" type="ORF">NPX13_g7721</name>
</gene>
<keyword evidence="3" id="KW-1185">Reference proteome</keyword>
<feature type="region of interest" description="Disordered" evidence="1">
    <location>
        <begin position="30"/>
        <end position="56"/>
    </location>
</feature>
<organism evidence="2 3">
    <name type="scientific">Xylaria arbuscula</name>
    <dbReference type="NCBI Taxonomy" id="114810"/>
    <lineage>
        <taxon>Eukaryota</taxon>
        <taxon>Fungi</taxon>
        <taxon>Dikarya</taxon>
        <taxon>Ascomycota</taxon>
        <taxon>Pezizomycotina</taxon>
        <taxon>Sordariomycetes</taxon>
        <taxon>Xylariomycetidae</taxon>
        <taxon>Xylariales</taxon>
        <taxon>Xylariaceae</taxon>
        <taxon>Xylaria</taxon>
    </lineage>
</organism>
<evidence type="ECO:0000313" key="2">
    <source>
        <dbReference type="EMBL" id="KAJ3564803.1"/>
    </source>
</evidence>